<gene>
    <name evidence="2" type="ORF">SCWH03_34500</name>
</gene>
<evidence type="ECO:0000313" key="3">
    <source>
        <dbReference type="Proteomes" id="UP000484988"/>
    </source>
</evidence>
<organism evidence="2 3">
    <name type="scientific">Streptomyces pacificus</name>
    <dbReference type="NCBI Taxonomy" id="2705029"/>
    <lineage>
        <taxon>Bacteria</taxon>
        <taxon>Bacillati</taxon>
        <taxon>Actinomycetota</taxon>
        <taxon>Actinomycetes</taxon>
        <taxon>Kitasatosporales</taxon>
        <taxon>Streptomycetaceae</taxon>
        <taxon>Streptomyces</taxon>
    </lineage>
</organism>
<feature type="transmembrane region" description="Helical" evidence="1">
    <location>
        <begin position="45"/>
        <end position="66"/>
    </location>
</feature>
<dbReference type="Proteomes" id="UP000484988">
    <property type="component" value="Unassembled WGS sequence"/>
</dbReference>
<dbReference type="EMBL" id="BLLG01000009">
    <property type="protein sequence ID" value="GFH37214.1"/>
    <property type="molecule type" value="Genomic_DNA"/>
</dbReference>
<reference evidence="2 3" key="1">
    <citation type="submission" date="2020-02" db="EMBL/GenBank/DDBJ databases">
        <title>Whole Genome Shotgun Sequence of Streptomyces sp. strain CWH03.</title>
        <authorList>
            <person name="Dohra H."/>
            <person name="Kodani S."/>
            <person name="Yamamura H."/>
        </authorList>
    </citation>
    <scope>NUCLEOTIDE SEQUENCE [LARGE SCALE GENOMIC DNA]</scope>
    <source>
        <strain evidence="2 3">CWH03</strain>
    </source>
</reference>
<protein>
    <submittedName>
        <fullName evidence="2">Uncharacterized protein</fullName>
    </submittedName>
</protein>
<feature type="transmembrane region" description="Helical" evidence="1">
    <location>
        <begin position="72"/>
        <end position="95"/>
    </location>
</feature>
<accession>A0A6A0AZ08</accession>
<evidence type="ECO:0000256" key="1">
    <source>
        <dbReference type="SAM" id="Phobius"/>
    </source>
</evidence>
<keyword evidence="1" id="KW-1133">Transmembrane helix</keyword>
<proteinExistence type="predicted"/>
<keyword evidence="3" id="KW-1185">Reference proteome</keyword>
<evidence type="ECO:0000313" key="2">
    <source>
        <dbReference type="EMBL" id="GFH37214.1"/>
    </source>
</evidence>
<keyword evidence="1" id="KW-0472">Membrane</keyword>
<name>A0A6A0AZ08_9ACTN</name>
<feature type="transmembrane region" description="Helical" evidence="1">
    <location>
        <begin position="129"/>
        <end position="147"/>
    </location>
</feature>
<sequence>MRVEPDQVILVCQLLAVLTWMGLYYVNNVRLYFLIPVGRSVRRALVHVTLTAALAQFYFLAATIGTPTVNQLLLISGILFADTMFPIAIGSVISLRQRVIWVVRGIVQTAFIFWILLFVAPAHYVRVEWSAGMLVLMLIQLFIFAPLESRARRNRFASP</sequence>
<feature type="transmembrane region" description="Helical" evidence="1">
    <location>
        <begin position="102"/>
        <end position="123"/>
    </location>
</feature>
<keyword evidence="1" id="KW-0812">Transmembrane</keyword>
<comment type="caution">
    <text evidence="2">The sequence shown here is derived from an EMBL/GenBank/DDBJ whole genome shotgun (WGS) entry which is preliminary data.</text>
</comment>
<dbReference type="AlphaFoldDB" id="A0A6A0AZ08"/>
<feature type="transmembrane region" description="Helical" evidence="1">
    <location>
        <begin position="6"/>
        <end position="25"/>
    </location>
</feature>